<keyword evidence="2" id="KW-1185">Reference proteome</keyword>
<protein>
    <submittedName>
        <fullName evidence="1">Uncharacterized protein</fullName>
    </submittedName>
</protein>
<dbReference type="Proteomes" id="UP000677218">
    <property type="component" value="Unassembled WGS sequence"/>
</dbReference>
<sequence>MQLTNFLQLITDLDNQITFYYQIDGQTFPLSKLTLTSTACLATSSQTPLTKERIAKIVKNMHHRSLPLLVGSSQTKSVPVYGLHIDLQAHTATLM</sequence>
<proteinExistence type="predicted"/>
<organism evidence="1 2">
    <name type="scientific">Lactobacillus corticis</name>
    <dbReference type="NCBI Taxonomy" id="2201249"/>
    <lineage>
        <taxon>Bacteria</taxon>
        <taxon>Bacillati</taxon>
        <taxon>Bacillota</taxon>
        <taxon>Bacilli</taxon>
        <taxon>Lactobacillales</taxon>
        <taxon>Lactobacillaceae</taxon>
        <taxon>Lactobacillus</taxon>
    </lineage>
</organism>
<dbReference type="AlphaFoldDB" id="A0A916VH49"/>
<name>A0A916VH49_9LACO</name>
<reference evidence="1" key="1">
    <citation type="submission" date="2020-08" db="EMBL/GenBank/DDBJ databases">
        <title>Taxonomic study for Lactobacillus species isolated from hardwood bark.</title>
        <authorList>
            <person name="Tohno M."/>
            <person name="Tanizawa Y."/>
        </authorList>
    </citation>
    <scope>NUCLEOTIDE SEQUENCE</scope>
    <source>
        <strain evidence="1">B40</strain>
    </source>
</reference>
<comment type="caution">
    <text evidence="1">The sequence shown here is derived from an EMBL/GenBank/DDBJ whole genome shotgun (WGS) entry which is preliminary data.</text>
</comment>
<evidence type="ECO:0000313" key="2">
    <source>
        <dbReference type="Proteomes" id="UP000677218"/>
    </source>
</evidence>
<dbReference type="EMBL" id="BMAY01000001">
    <property type="protein sequence ID" value="GFZ26237.1"/>
    <property type="molecule type" value="Genomic_DNA"/>
</dbReference>
<evidence type="ECO:0000313" key="1">
    <source>
        <dbReference type="EMBL" id="GFZ26237.1"/>
    </source>
</evidence>
<accession>A0A916VH49</accession>
<dbReference type="RefSeq" id="WP_212779947.1">
    <property type="nucleotide sequence ID" value="NZ_BMAY01000001.1"/>
</dbReference>
<gene>
    <name evidence="1" type="ORF">LCB40_01170</name>
</gene>